<dbReference type="Pfam" id="PF14450">
    <property type="entry name" value="FtsA"/>
    <property type="match status" value="1"/>
</dbReference>
<dbReference type="InterPro" id="IPR003494">
    <property type="entry name" value="SHS2_FtsA"/>
</dbReference>
<dbReference type="Proteomes" id="UP000192520">
    <property type="component" value="Unassembled WGS sequence"/>
</dbReference>
<dbReference type="GO" id="GO:0051301">
    <property type="term" value="P:cell division"/>
    <property type="evidence" value="ECO:0007669"/>
    <property type="project" value="InterPro"/>
</dbReference>
<dbReference type="AlphaFoldDB" id="A0A1W9NYC9"/>
<dbReference type="SUPFAM" id="SSF53067">
    <property type="entry name" value="Actin-like ATPase domain"/>
    <property type="match status" value="2"/>
</dbReference>
<feature type="domain" description="SHS2" evidence="1">
    <location>
        <begin position="18"/>
        <end position="220"/>
    </location>
</feature>
<dbReference type="SMART" id="SM00842">
    <property type="entry name" value="FtsA"/>
    <property type="match status" value="1"/>
</dbReference>
<name>A0A1W9NYC9_UNCC3</name>
<protein>
    <recommendedName>
        <fullName evidence="1">SHS2 domain-containing protein</fullName>
    </recommendedName>
</protein>
<dbReference type="EMBL" id="MZGJ01000008">
    <property type="protein sequence ID" value="OQX51118.1"/>
    <property type="molecule type" value="Genomic_DNA"/>
</dbReference>
<evidence type="ECO:0000313" key="3">
    <source>
        <dbReference type="Proteomes" id="UP000192520"/>
    </source>
</evidence>
<reference evidence="3" key="1">
    <citation type="submission" date="2017-03" db="EMBL/GenBank/DDBJ databases">
        <title>Novel pathways for hydrocarbon cycling and metabolic interdependencies in hydrothermal sediment communities.</title>
        <authorList>
            <person name="Dombrowski N."/>
            <person name="Seitz K."/>
            <person name="Teske A."/>
            <person name="Baker B."/>
        </authorList>
    </citation>
    <scope>NUCLEOTIDE SEQUENCE [LARGE SCALE GENOMIC DNA]</scope>
</reference>
<accession>A0A1W9NYC9</accession>
<dbReference type="PANTHER" id="PTHR32432">
    <property type="entry name" value="CELL DIVISION PROTEIN FTSA-RELATED"/>
    <property type="match status" value="1"/>
</dbReference>
<dbReference type="InterPro" id="IPR050696">
    <property type="entry name" value="FtsA/MreB"/>
</dbReference>
<organism evidence="2 3">
    <name type="scientific">candidate division CPR3 bacterium 4484_211</name>
    <dbReference type="NCBI Taxonomy" id="1968527"/>
    <lineage>
        <taxon>Bacteria</taxon>
        <taxon>Bacteria division CPR3</taxon>
    </lineage>
</organism>
<gene>
    <name evidence="2" type="ORF">B5M47_01975</name>
</gene>
<proteinExistence type="predicted"/>
<dbReference type="STRING" id="1968527.B5M47_01975"/>
<evidence type="ECO:0000313" key="2">
    <source>
        <dbReference type="EMBL" id="OQX51118.1"/>
    </source>
</evidence>
<sequence length="400" mass="44362">MKLPNFSKLFRRSKMRPFLVLDIGTVEVKAAIFLPQKEGRLKVLGAARQVHGHTSFHGCLITHMDAVIESCSLAIEQASLQAGVSPRETILLSAGKIRSVQTKVRLARRDEASLLTERELDKIFEKVKEKIEPEVYKKAAAIYGVDASQLYHLGERALEYQLDGKKMDSPVGFTGKELKISLLDLFCLQKEFKVLTRLSQVLDLEMVGFQSPTMAAASLLREKFGRGIVVDLGGKITEVAVFKEGAMSGGGCVNWGGYHLTWRLMRRFDLGYDQAERLKLSAGSGGLDEDKQRQIDLEFIGWREILLAGIEEVLRRMLEAEGSVVAGSLPETMFIIGGGAKTANLKSAFIAYPWTKRLSFGTFPKPQFVSLLDLVDLEGKADKLKEPNFLPLVGAAMRQI</sequence>
<comment type="caution">
    <text evidence="2">The sequence shown here is derived from an EMBL/GenBank/DDBJ whole genome shotgun (WGS) entry which is preliminary data.</text>
</comment>
<dbReference type="InterPro" id="IPR043129">
    <property type="entry name" value="ATPase_NBD"/>
</dbReference>
<evidence type="ECO:0000259" key="1">
    <source>
        <dbReference type="SMART" id="SM00842"/>
    </source>
</evidence>
<dbReference type="Gene3D" id="3.30.420.40">
    <property type="match status" value="1"/>
</dbReference>